<evidence type="ECO:0000256" key="6">
    <source>
        <dbReference type="PROSITE-ProRule" id="PRU00108"/>
    </source>
</evidence>
<evidence type="ECO:0000256" key="4">
    <source>
        <dbReference type="ARBA" id="ARBA00023155"/>
    </source>
</evidence>
<dbReference type="PANTHER" id="PTHR45793:SF5">
    <property type="entry name" value="HOMEOTIC PROTEIN OCELLILESS"/>
    <property type="match status" value="1"/>
</dbReference>
<comment type="subcellular location">
    <subcellularLocation>
        <location evidence="1 6 7">Nucleus</location>
    </subcellularLocation>
</comment>
<feature type="compositionally biased region" description="Polar residues" evidence="8">
    <location>
        <begin position="227"/>
        <end position="242"/>
    </location>
</feature>
<reference evidence="10 11" key="1">
    <citation type="journal article" date="2024" name="BMC Genomics">
        <title>De novo assembly and annotation of Popillia japonica's genome with initial clues to its potential as an invasive pest.</title>
        <authorList>
            <person name="Cucini C."/>
            <person name="Boschi S."/>
            <person name="Funari R."/>
            <person name="Cardaioli E."/>
            <person name="Iannotti N."/>
            <person name="Marturano G."/>
            <person name="Paoli F."/>
            <person name="Bruttini M."/>
            <person name="Carapelli A."/>
            <person name="Frati F."/>
            <person name="Nardi F."/>
        </authorList>
    </citation>
    <scope>NUCLEOTIDE SEQUENCE [LARGE SCALE GENOMIC DNA]</scope>
    <source>
        <strain evidence="10">DMR45628</strain>
    </source>
</reference>
<evidence type="ECO:0000259" key="9">
    <source>
        <dbReference type="PROSITE" id="PS50071"/>
    </source>
</evidence>
<dbReference type="PROSITE" id="PS00027">
    <property type="entry name" value="HOMEOBOX_1"/>
    <property type="match status" value="1"/>
</dbReference>
<dbReference type="Proteomes" id="UP001458880">
    <property type="component" value="Unassembled WGS sequence"/>
</dbReference>
<dbReference type="GO" id="GO:0000978">
    <property type="term" value="F:RNA polymerase II cis-regulatory region sequence-specific DNA binding"/>
    <property type="evidence" value="ECO:0007669"/>
    <property type="project" value="TreeGrafter"/>
</dbReference>
<dbReference type="SUPFAM" id="SSF46689">
    <property type="entry name" value="Homeodomain-like"/>
    <property type="match status" value="1"/>
</dbReference>
<evidence type="ECO:0000256" key="8">
    <source>
        <dbReference type="SAM" id="MobiDB-lite"/>
    </source>
</evidence>
<dbReference type="InterPro" id="IPR009057">
    <property type="entry name" value="Homeodomain-like_sf"/>
</dbReference>
<keyword evidence="5 6" id="KW-0539">Nucleus</keyword>
<dbReference type="AlphaFoldDB" id="A0AAW1IEB1"/>
<dbReference type="FunFam" id="1.10.10.60:FF:000142">
    <property type="entry name" value="homeobox protein OTX2 isoform X2"/>
    <property type="match status" value="1"/>
</dbReference>
<dbReference type="CDD" id="cd00086">
    <property type="entry name" value="homeodomain"/>
    <property type="match status" value="1"/>
</dbReference>
<evidence type="ECO:0000256" key="2">
    <source>
        <dbReference type="ARBA" id="ARBA00022473"/>
    </source>
</evidence>
<dbReference type="InterPro" id="IPR017970">
    <property type="entry name" value="Homeobox_CS"/>
</dbReference>
<dbReference type="Pfam" id="PF00046">
    <property type="entry name" value="Homeodomain"/>
    <property type="match status" value="1"/>
</dbReference>
<evidence type="ECO:0000256" key="1">
    <source>
        <dbReference type="ARBA" id="ARBA00004123"/>
    </source>
</evidence>
<feature type="compositionally biased region" description="Low complexity" evidence="8">
    <location>
        <begin position="169"/>
        <end position="189"/>
    </location>
</feature>
<accession>A0AAW1IEB1</accession>
<feature type="domain" description="Homeobox" evidence="9">
    <location>
        <begin position="110"/>
        <end position="170"/>
    </location>
</feature>
<keyword evidence="2" id="KW-0217">Developmental protein</keyword>
<evidence type="ECO:0000256" key="5">
    <source>
        <dbReference type="ARBA" id="ARBA00023242"/>
    </source>
</evidence>
<dbReference type="InterPro" id="IPR001356">
    <property type="entry name" value="HD"/>
</dbReference>
<feature type="DNA-binding region" description="Homeobox" evidence="6">
    <location>
        <begin position="112"/>
        <end position="171"/>
    </location>
</feature>
<evidence type="ECO:0000256" key="7">
    <source>
        <dbReference type="RuleBase" id="RU000682"/>
    </source>
</evidence>
<dbReference type="Gene3D" id="1.10.10.60">
    <property type="entry name" value="Homeodomain-like"/>
    <property type="match status" value="1"/>
</dbReference>
<name>A0AAW1IEB1_POPJA</name>
<keyword evidence="11" id="KW-1185">Reference proteome</keyword>
<feature type="compositionally biased region" description="Low complexity" evidence="8">
    <location>
        <begin position="200"/>
        <end position="221"/>
    </location>
</feature>
<protein>
    <submittedName>
        <fullName evidence="10">Homeodomain</fullName>
    </submittedName>
</protein>
<gene>
    <name evidence="10" type="ORF">QE152_g36087</name>
</gene>
<evidence type="ECO:0000313" key="11">
    <source>
        <dbReference type="Proteomes" id="UP001458880"/>
    </source>
</evidence>
<dbReference type="PANTHER" id="PTHR45793">
    <property type="entry name" value="HOMEOBOX PROTEIN"/>
    <property type="match status" value="1"/>
</dbReference>
<proteinExistence type="predicted"/>
<evidence type="ECO:0000256" key="3">
    <source>
        <dbReference type="ARBA" id="ARBA00023125"/>
    </source>
</evidence>
<dbReference type="PROSITE" id="PS50071">
    <property type="entry name" value="HOMEOBOX_2"/>
    <property type="match status" value="1"/>
</dbReference>
<sequence>MPCKKPHFLDTTKTERDKTSFFSLYTVNSNVSKTSPIAGEHSGGGSLLAQMNMAGYLKTPAGAHGHFPAHPGLGAGIGSGLAGMPMPALGHFGIGHSLDSVPFPQGVNPRKQRRERTTFTRAQLDVLEALFSKTRYPDIFMREEVALKINLPESRVQVWFKNRRAKCRQQLQQQQNKPTARTPSTPTKTKPSKPSPIAPTPSTSAPPNLPTPSTSTSPPVTIKKESPQITAYRNNGNLTPAGSNTSSLMTTPSPPQTPSNPALSYQHDSYNSFNWHTNGHNSSPHYYSQNYNPAYYSQMEYFNQQTGGQNQMQMGNHMGGSYQMSGYAGMSMASSHHQNFSPRHPDCSLDYMNQMV</sequence>
<keyword evidence="4 6" id="KW-0371">Homeobox</keyword>
<comment type="caution">
    <text evidence="10">The sequence shown here is derived from an EMBL/GenBank/DDBJ whole genome shotgun (WGS) entry which is preliminary data.</text>
</comment>
<dbReference type="EMBL" id="JASPKY010000629">
    <property type="protein sequence ID" value="KAK9687682.1"/>
    <property type="molecule type" value="Genomic_DNA"/>
</dbReference>
<dbReference type="GO" id="GO:0000981">
    <property type="term" value="F:DNA-binding transcription factor activity, RNA polymerase II-specific"/>
    <property type="evidence" value="ECO:0007669"/>
    <property type="project" value="InterPro"/>
</dbReference>
<feature type="region of interest" description="Disordered" evidence="8">
    <location>
        <begin position="167"/>
        <end position="265"/>
    </location>
</feature>
<organism evidence="10 11">
    <name type="scientific">Popillia japonica</name>
    <name type="common">Japanese beetle</name>
    <dbReference type="NCBI Taxonomy" id="7064"/>
    <lineage>
        <taxon>Eukaryota</taxon>
        <taxon>Metazoa</taxon>
        <taxon>Ecdysozoa</taxon>
        <taxon>Arthropoda</taxon>
        <taxon>Hexapoda</taxon>
        <taxon>Insecta</taxon>
        <taxon>Pterygota</taxon>
        <taxon>Neoptera</taxon>
        <taxon>Endopterygota</taxon>
        <taxon>Coleoptera</taxon>
        <taxon>Polyphaga</taxon>
        <taxon>Scarabaeiformia</taxon>
        <taxon>Scarabaeidae</taxon>
        <taxon>Rutelinae</taxon>
        <taxon>Popillia</taxon>
    </lineage>
</organism>
<evidence type="ECO:0000313" key="10">
    <source>
        <dbReference type="EMBL" id="KAK9687682.1"/>
    </source>
</evidence>
<dbReference type="GO" id="GO:0005634">
    <property type="term" value="C:nucleus"/>
    <property type="evidence" value="ECO:0007669"/>
    <property type="project" value="UniProtKB-SubCell"/>
</dbReference>
<keyword evidence="3 6" id="KW-0238">DNA-binding</keyword>
<dbReference type="SMART" id="SM00389">
    <property type="entry name" value="HOX"/>
    <property type="match status" value="1"/>
</dbReference>